<evidence type="ECO:0000313" key="2">
    <source>
        <dbReference type="Proteomes" id="UP000730481"/>
    </source>
</evidence>
<accession>A0A9P5DW17</accession>
<dbReference type="AlphaFoldDB" id="A0A9P5DW17"/>
<sequence length="350" mass="39525">MYHLFQPKAGQESKFSFDKTPTYLFRLYEPDSAGFTSTDRVSSPAYPSDLSKEHQLGSACGQDLLQLPAREAAARLNSHLRWRCQKTNESPCKDSPCNLMSWSSSLLFLLQYGLYRHTNGNNPEFSDVMLIMIDTRDFPKQAFLRDIEALDCFGAYNSELRTLTNWRKGDLCFGEYLSQGSLNIRGKCVQISMQQLIDGGLFRTICPALNNQQHWGAWASVVRVMRKDISRNDRVEKKQIRTAISIAQVHAGDKFVVPFALMLLALRSRQSDDATAAEAFHLLFAGNELDFQNIKYDASSEKMKELSRFQQLMEAVKTHQDVATLVKGVEALSISSVDFPTNSLHVISSI</sequence>
<gene>
    <name evidence="1" type="ORF">FBEOM_9249</name>
</gene>
<comment type="caution">
    <text evidence="1">The sequence shown here is derived from an EMBL/GenBank/DDBJ whole genome shotgun (WGS) entry which is preliminary data.</text>
</comment>
<reference evidence="1" key="1">
    <citation type="journal article" date="2017" name="Mycologia">
        <title>Fusarium algeriense, sp. nov., a novel toxigenic crown rot pathogen of durum wheat from Algeria is nested in the Fusarium burgessii species complex.</title>
        <authorList>
            <person name="Laraba I."/>
            <person name="Keddad A."/>
            <person name="Boureghda H."/>
            <person name="Abdallah N."/>
            <person name="Vaughan M.M."/>
            <person name="Proctor R.H."/>
            <person name="Busman M."/>
            <person name="O'Donnell K."/>
        </authorList>
    </citation>
    <scope>NUCLEOTIDE SEQUENCE</scope>
    <source>
        <strain evidence="1">NRRL 25174</strain>
    </source>
</reference>
<dbReference type="Proteomes" id="UP000730481">
    <property type="component" value="Unassembled WGS sequence"/>
</dbReference>
<evidence type="ECO:0000313" key="1">
    <source>
        <dbReference type="EMBL" id="KAF4336869.1"/>
    </source>
</evidence>
<dbReference type="EMBL" id="PVQB02000465">
    <property type="protein sequence ID" value="KAF4336869.1"/>
    <property type="molecule type" value="Genomic_DNA"/>
</dbReference>
<name>A0A9P5DW17_9HYPO</name>
<proteinExistence type="predicted"/>
<keyword evidence="2" id="KW-1185">Reference proteome</keyword>
<reference evidence="1" key="2">
    <citation type="submission" date="2020-02" db="EMBL/GenBank/DDBJ databases">
        <title>Identification and distribution of gene clusters putatively required for synthesis of sphingolipid metabolism inhibitors in phylogenetically diverse species of the filamentous fungus Fusarium.</title>
        <authorList>
            <person name="Kim H.-S."/>
            <person name="Busman M."/>
            <person name="Brown D.W."/>
            <person name="Divon H."/>
            <person name="Uhlig S."/>
            <person name="Proctor R.H."/>
        </authorList>
    </citation>
    <scope>NUCLEOTIDE SEQUENCE</scope>
    <source>
        <strain evidence="1">NRRL 25174</strain>
    </source>
</reference>
<protein>
    <submittedName>
        <fullName evidence="1">Uncharacterized protein</fullName>
    </submittedName>
</protein>
<organism evidence="1 2">
    <name type="scientific">Fusarium beomiforme</name>
    <dbReference type="NCBI Taxonomy" id="44412"/>
    <lineage>
        <taxon>Eukaryota</taxon>
        <taxon>Fungi</taxon>
        <taxon>Dikarya</taxon>
        <taxon>Ascomycota</taxon>
        <taxon>Pezizomycotina</taxon>
        <taxon>Sordariomycetes</taxon>
        <taxon>Hypocreomycetidae</taxon>
        <taxon>Hypocreales</taxon>
        <taxon>Nectriaceae</taxon>
        <taxon>Fusarium</taxon>
        <taxon>Fusarium burgessii species complex</taxon>
    </lineage>
</organism>
<dbReference type="OrthoDB" id="4152607at2759"/>